<gene>
    <name evidence="3" type="ORF">PS918_02760</name>
</gene>
<feature type="region of interest" description="Disordered" evidence="1">
    <location>
        <begin position="603"/>
        <end position="644"/>
    </location>
</feature>
<dbReference type="InterPro" id="IPR012337">
    <property type="entry name" value="RNaseH-like_sf"/>
</dbReference>
<dbReference type="AlphaFoldDB" id="A0A5E7SQX7"/>
<organism evidence="3 4">
    <name type="scientific">Pseudomonas fluorescens</name>
    <dbReference type="NCBI Taxonomy" id="294"/>
    <lineage>
        <taxon>Bacteria</taxon>
        <taxon>Pseudomonadati</taxon>
        <taxon>Pseudomonadota</taxon>
        <taxon>Gammaproteobacteria</taxon>
        <taxon>Pseudomonadales</taxon>
        <taxon>Pseudomonadaceae</taxon>
        <taxon>Pseudomonas</taxon>
    </lineage>
</organism>
<name>A0A5E7SQX7_PSEFL</name>
<evidence type="ECO:0000313" key="3">
    <source>
        <dbReference type="EMBL" id="VVP85763.1"/>
    </source>
</evidence>
<dbReference type="OrthoDB" id="501284at2"/>
<dbReference type="InterPro" id="IPR001584">
    <property type="entry name" value="Integrase_cat-core"/>
</dbReference>
<feature type="compositionally biased region" description="Polar residues" evidence="1">
    <location>
        <begin position="614"/>
        <end position="632"/>
    </location>
</feature>
<evidence type="ECO:0000259" key="2">
    <source>
        <dbReference type="PROSITE" id="PS50994"/>
    </source>
</evidence>
<dbReference type="RefSeq" id="WP_150770805.1">
    <property type="nucleotide sequence ID" value="NZ_CABVIY010000003.1"/>
</dbReference>
<evidence type="ECO:0000256" key="1">
    <source>
        <dbReference type="SAM" id="MobiDB-lite"/>
    </source>
</evidence>
<reference evidence="3 4" key="1">
    <citation type="submission" date="2019-09" db="EMBL/GenBank/DDBJ databases">
        <authorList>
            <person name="Chandra G."/>
            <person name="Truman W A."/>
        </authorList>
    </citation>
    <scope>NUCLEOTIDE SEQUENCE [LARGE SCALE GENOMIC DNA]</scope>
    <source>
        <strain evidence="3">PS918</strain>
    </source>
</reference>
<protein>
    <recommendedName>
        <fullName evidence="2">Integrase catalytic domain-containing protein</fullName>
    </recommendedName>
</protein>
<dbReference type="GO" id="GO:0003676">
    <property type="term" value="F:nucleic acid binding"/>
    <property type="evidence" value="ECO:0007669"/>
    <property type="project" value="InterPro"/>
</dbReference>
<proteinExistence type="predicted"/>
<accession>A0A5E7SQX7</accession>
<dbReference type="GO" id="GO:0015074">
    <property type="term" value="P:DNA integration"/>
    <property type="evidence" value="ECO:0007669"/>
    <property type="project" value="InterPro"/>
</dbReference>
<dbReference type="Gene3D" id="3.30.420.10">
    <property type="entry name" value="Ribonuclease H-like superfamily/Ribonuclease H"/>
    <property type="match status" value="1"/>
</dbReference>
<dbReference type="Proteomes" id="UP000326611">
    <property type="component" value="Unassembled WGS sequence"/>
</dbReference>
<evidence type="ECO:0000313" key="4">
    <source>
        <dbReference type="Proteomes" id="UP000326611"/>
    </source>
</evidence>
<dbReference type="EMBL" id="CABVIY010000003">
    <property type="protein sequence ID" value="VVP85763.1"/>
    <property type="molecule type" value="Genomic_DNA"/>
</dbReference>
<sequence length="644" mass="72405">MDYVVGESVFLKERDGIFTVLDFDAENNSYVIQSSGRLEPPAKAHRDSLLKISSDITERIRGEVLADVEQQRLEAEKPKPACRYTDDQVLTAKARVRVIEPLYEIEKTEGRKITSAEKDQAMESLGIKMTVLNDLLFRYREWPDWESLAPGKPGRRKGETRFDQDVEDIMAIASKEDVTGTGGTVQAAINGTQARCLEGNKVAPSPSTIRRRHKQNTSARQALANEKGAKAASDKFNTFDHGTRTTHALEIIHADNSPLDCHAIDPKTERWLGRPNLTMIVDAHTRSYLGFALSFRAPSRNTLADAMLMAIRPKDALLEEFGLKGKFIWIQYGAGEIYRVDGGGDLNAKTVLAGLAKNGIHPDRRQRPQSGGKVERGLGKINPLFIQRLNGAIASNRKMARGENPQSMATYSITDLFALIISQICIWHEYPGDDHLTPNQLWLKSFGIHDGVIRVPRTLPDPEQFWIDLLHEHHVSVRREGILAIELLYEVGPYKNKVGTPVRLKIDHNNIHQAWVEFNGKWIRLKLINSNRDDIPKTMWAWNIKRKFGQKKRQLTIVGLRYVNEQRKLITDTQLRRLEESRELQERVLKSLSPGLLQPIELAEPFSPADGKTTKGSQATGTSNGCSVSQQRGPAPPMMGDDDL</sequence>
<dbReference type="PROSITE" id="PS50994">
    <property type="entry name" value="INTEGRASE"/>
    <property type="match status" value="1"/>
</dbReference>
<dbReference type="InterPro" id="IPR036397">
    <property type="entry name" value="RNaseH_sf"/>
</dbReference>
<dbReference type="SUPFAM" id="SSF53098">
    <property type="entry name" value="Ribonuclease H-like"/>
    <property type="match status" value="1"/>
</dbReference>
<feature type="domain" description="Integrase catalytic" evidence="2">
    <location>
        <begin position="241"/>
        <end position="446"/>
    </location>
</feature>